<proteinExistence type="inferred from homology"/>
<evidence type="ECO:0000256" key="5">
    <source>
        <dbReference type="ARBA" id="ARBA00023136"/>
    </source>
</evidence>
<evidence type="ECO:0000256" key="4">
    <source>
        <dbReference type="ARBA" id="ARBA00022989"/>
    </source>
</evidence>
<dbReference type="AlphaFoldDB" id="Q236B6"/>
<dbReference type="KEGG" id="tet:TTHERM_00091770"/>
<dbReference type="Proteomes" id="UP000009168">
    <property type="component" value="Unassembled WGS sequence"/>
</dbReference>
<feature type="transmembrane region" description="Helical" evidence="7">
    <location>
        <begin position="178"/>
        <end position="196"/>
    </location>
</feature>
<organism evidence="8 9">
    <name type="scientific">Tetrahymena thermophila (strain SB210)</name>
    <dbReference type="NCBI Taxonomy" id="312017"/>
    <lineage>
        <taxon>Eukaryota</taxon>
        <taxon>Sar</taxon>
        <taxon>Alveolata</taxon>
        <taxon>Ciliophora</taxon>
        <taxon>Intramacronucleata</taxon>
        <taxon>Oligohymenophorea</taxon>
        <taxon>Hymenostomatida</taxon>
        <taxon>Tetrahymenina</taxon>
        <taxon>Tetrahymenidae</taxon>
        <taxon>Tetrahymena</taxon>
    </lineage>
</organism>
<comment type="similarity">
    <text evidence="2">Belongs to the PER33/POM33 family.</text>
</comment>
<dbReference type="PANTHER" id="PTHR12703:SF4">
    <property type="entry name" value="TRANSMEMBRANE PROTEIN 33"/>
    <property type="match status" value="1"/>
</dbReference>
<evidence type="ECO:0000256" key="2">
    <source>
        <dbReference type="ARBA" id="ARBA00007322"/>
    </source>
</evidence>
<feature type="region of interest" description="Disordered" evidence="6">
    <location>
        <begin position="62"/>
        <end position="89"/>
    </location>
</feature>
<evidence type="ECO:0000313" key="8">
    <source>
        <dbReference type="EMBL" id="EAR92584.1"/>
    </source>
</evidence>
<keyword evidence="5 7" id="KW-0472">Membrane</keyword>
<dbReference type="GO" id="GO:0061024">
    <property type="term" value="P:membrane organization"/>
    <property type="evidence" value="ECO:0007669"/>
    <property type="project" value="TreeGrafter"/>
</dbReference>
<feature type="region of interest" description="Disordered" evidence="6">
    <location>
        <begin position="313"/>
        <end position="369"/>
    </location>
</feature>
<dbReference type="PANTHER" id="PTHR12703">
    <property type="entry name" value="TRANSMEMBRANE PROTEIN 33"/>
    <property type="match status" value="1"/>
</dbReference>
<evidence type="ECO:0000256" key="3">
    <source>
        <dbReference type="ARBA" id="ARBA00022692"/>
    </source>
</evidence>
<dbReference type="RefSeq" id="XP_001012829.1">
    <property type="nucleotide sequence ID" value="XM_001012829.1"/>
</dbReference>
<feature type="compositionally biased region" description="Basic and acidic residues" evidence="6">
    <location>
        <begin position="326"/>
        <end position="338"/>
    </location>
</feature>
<dbReference type="InterPro" id="IPR051645">
    <property type="entry name" value="PER33/POM33_regulator"/>
</dbReference>
<feature type="compositionally biased region" description="Basic and acidic residues" evidence="6">
    <location>
        <begin position="73"/>
        <end position="83"/>
    </location>
</feature>
<keyword evidence="9" id="KW-1185">Reference proteome</keyword>
<dbReference type="HOGENOM" id="CLU_064006_0_0_1"/>
<sequence>MTDTKQKLIDDFKSYDFANNKDFQKFLKELQPPVPEQAMEMIKRHWYKRFINQQFEPNYDGTLPDLDDLEEKEEGHTHNGKKCEGHHHHKEESKFKSTLKKVAYSVENYLKVIFMLTFFNTRVVAQYASIIICILAIIRQLKRPRYTKQYVQQLAQNQFSQNLVYMLVFAFHSDSRNVFFYFPLALHYWIGICEYLNISKNKLYYKAEKFITQTRQNKDRIMLLKSQYEIVYLLILFVEIFFGLSSIFLVIFYYNFLKIKYLINTNTQLAFQKVNNSIKARISKPGVPKFVGKLYAQVERLFSWLVKYESKTPDKTNQRENSSPKQEVKETQEDKKQNTSETTATSTENKSENQAQESAKTEEQEKKDQ</sequence>
<gene>
    <name evidence="8" type="ORF">TTHERM_00091770</name>
</gene>
<dbReference type="EMBL" id="GG662749">
    <property type="protein sequence ID" value="EAR92584.1"/>
    <property type="molecule type" value="Genomic_DNA"/>
</dbReference>
<reference evidence="9" key="1">
    <citation type="journal article" date="2006" name="PLoS Biol.">
        <title>Macronuclear genome sequence of the ciliate Tetrahymena thermophila, a model eukaryote.</title>
        <authorList>
            <person name="Eisen J.A."/>
            <person name="Coyne R.S."/>
            <person name="Wu M."/>
            <person name="Wu D."/>
            <person name="Thiagarajan M."/>
            <person name="Wortman J.R."/>
            <person name="Badger J.H."/>
            <person name="Ren Q."/>
            <person name="Amedeo P."/>
            <person name="Jones K.M."/>
            <person name="Tallon L.J."/>
            <person name="Delcher A.L."/>
            <person name="Salzberg S.L."/>
            <person name="Silva J.C."/>
            <person name="Haas B.J."/>
            <person name="Majoros W.H."/>
            <person name="Farzad M."/>
            <person name="Carlton J.M."/>
            <person name="Smith R.K. Jr."/>
            <person name="Garg J."/>
            <person name="Pearlman R.E."/>
            <person name="Karrer K.M."/>
            <person name="Sun L."/>
            <person name="Manning G."/>
            <person name="Elde N.C."/>
            <person name="Turkewitz A.P."/>
            <person name="Asai D.J."/>
            <person name="Wilkes D.E."/>
            <person name="Wang Y."/>
            <person name="Cai H."/>
            <person name="Collins K."/>
            <person name="Stewart B.A."/>
            <person name="Lee S.R."/>
            <person name="Wilamowska K."/>
            <person name="Weinberg Z."/>
            <person name="Ruzzo W.L."/>
            <person name="Wloga D."/>
            <person name="Gaertig J."/>
            <person name="Frankel J."/>
            <person name="Tsao C.-C."/>
            <person name="Gorovsky M.A."/>
            <person name="Keeling P.J."/>
            <person name="Waller R.F."/>
            <person name="Patron N.J."/>
            <person name="Cherry J.M."/>
            <person name="Stover N.A."/>
            <person name="Krieger C.J."/>
            <person name="del Toro C."/>
            <person name="Ryder H.F."/>
            <person name="Williamson S.C."/>
            <person name="Barbeau R.A."/>
            <person name="Hamilton E.P."/>
            <person name="Orias E."/>
        </authorList>
    </citation>
    <scope>NUCLEOTIDE SEQUENCE [LARGE SCALE GENOMIC DNA]</scope>
    <source>
        <strain evidence="9">SB210</strain>
    </source>
</reference>
<feature type="compositionally biased region" description="Basic and acidic residues" evidence="6">
    <location>
        <begin position="359"/>
        <end position="369"/>
    </location>
</feature>
<dbReference type="Pfam" id="PF03661">
    <property type="entry name" value="TMEM33_Pom33"/>
    <property type="match status" value="1"/>
</dbReference>
<keyword evidence="4 7" id="KW-1133">Transmembrane helix</keyword>
<dbReference type="eggNOG" id="ENOG502STDU">
    <property type="taxonomic scope" value="Eukaryota"/>
</dbReference>
<evidence type="ECO:0000313" key="9">
    <source>
        <dbReference type="Proteomes" id="UP000009168"/>
    </source>
</evidence>
<name>Q236B6_TETTS</name>
<comment type="subcellular location">
    <subcellularLocation>
        <location evidence="1">Membrane</location>
        <topology evidence="1">Multi-pass membrane protein</topology>
    </subcellularLocation>
</comment>
<feature type="transmembrane region" description="Helical" evidence="7">
    <location>
        <begin position="230"/>
        <end position="254"/>
    </location>
</feature>
<dbReference type="InterPro" id="IPR005344">
    <property type="entry name" value="TMEM33/Pom33"/>
</dbReference>
<dbReference type="GO" id="GO:0005783">
    <property type="term" value="C:endoplasmic reticulum"/>
    <property type="evidence" value="ECO:0007669"/>
    <property type="project" value="TreeGrafter"/>
</dbReference>
<evidence type="ECO:0000256" key="7">
    <source>
        <dbReference type="SAM" id="Phobius"/>
    </source>
</evidence>
<accession>Q236B6</accession>
<dbReference type="GO" id="GO:0071786">
    <property type="term" value="P:endoplasmic reticulum tubular network organization"/>
    <property type="evidence" value="ECO:0007669"/>
    <property type="project" value="TreeGrafter"/>
</dbReference>
<dbReference type="GO" id="GO:0016020">
    <property type="term" value="C:membrane"/>
    <property type="evidence" value="ECO:0007669"/>
    <property type="project" value="UniProtKB-SubCell"/>
</dbReference>
<dbReference type="InParanoid" id="Q236B6"/>
<dbReference type="GeneID" id="7838007"/>
<evidence type="ECO:0000256" key="6">
    <source>
        <dbReference type="SAM" id="MobiDB-lite"/>
    </source>
</evidence>
<keyword evidence="3 7" id="KW-0812">Transmembrane</keyword>
<dbReference type="OrthoDB" id="2423701at2759"/>
<evidence type="ECO:0000256" key="1">
    <source>
        <dbReference type="ARBA" id="ARBA00004141"/>
    </source>
</evidence>
<feature type="compositionally biased region" description="Low complexity" evidence="6">
    <location>
        <begin position="339"/>
        <end position="348"/>
    </location>
</feature>
<protein>
    <submittedName>
        <fullName evidence="8">Transmembrane protein, putative</fullName>
    </submittedName>
</protein>
<feature type="transmembrane region" description="Helical" evidence="7">
    <location>
        <begin position="112"/>
        <end position="138"/>
    </location>
</feature>
<dbReference type="OMA" id="NWILVIF"/>